<organism evidence="3 4">
    <name type="scientific">Elysia crispata</name>
    <name type="common">lettuce slug</name>
    <dbReference type="NCBI Taxonomy" id="231223"/>
    <lineage>
        <taxon>Eukaryota</taxon>
        <taxon>Metazoa</taxon>
        <taxon>Spiralia</taxon>
        <taxon>Lophotrochozoa</taxon>
        <taxon>Mollusca</taxon>
        <taxon>Gastropoda</taxon>
        <taxon>Heterobranchia</taxon>
        <taxon>Euthyneura</taxon>
        <taxon>Panpulmonata</taxon>
        <taxon>Sacoglossa</taxon>
        <taxon>Placobranchoidea</taxon>
        <taxon>Plakobranchidae</taxon>
        <taxon>Elysia</taxon>
    </lineage>
</organism>
<evidence type="ECO:0008006" key="5">
    <source>
        <dbReference type="Google" id="ProtNLM"/>
    </source>
</evidence>
<keyword evidence="4" id="KW-1185">Reference proteome</keyword>
<dbReference type="PANTHER" id="PTHR12047:SF2">
    <property type="entry name" value="FANCONI ANEMIA GROUP A PROTEIN"/>
    <property type="match status" value="1"/>
</dbReference>
<dbReference type="Proteomes" id="UP001283361">
    <property type="component" value="Unassembled WGS sequence"/>
</dbReference>
<dbReference type="Pfam" id="PF24781">
    <property type="entry name" value="FANCA_helical"/>
    <property type="match status" value="1"/>
</dbReference>
<name>A0AAE0Y941_9GAST</name>
<reference evidence="3" key="1">
    <citation type="journal article" date="2023" name="G3 (Bethesda)">
        <title>A reference genome for the long-term kleptoplast-retaining sea slug Elysia crispata morphotype clarki.</title>
        <authorList>
            <person name="Eastman K.E."/>
            <person name="Pendleton A.L."/>
            <person name="Shaikh M.A."/>
            <person name="Suttiyut T."/>
            <person name="Ogas R."/>
            <person name="Tomko P."/>
            <person name="Gavelis G."/>
            <person name="Widhalm J.R."/>
            <person name="Wisecaver J.H."/>
        </authorList>
    </citation>
    <scope>NUCLEOTIDE SEQUENCE</scope>
    <source>
        <strain evidence="3">ECLA1</strain>
    </source>
</reference>
<accession>A0AAE0Y941</accession>
<evidence type="ECO:0000313" key="3">
    <source>
        <dbReference type="EMBL" id="KAK3735722.1"/>
    </source>
</evidence>
<dbReference type="InterPro" id="IPR031729">
    <property type="entry name" value="Fanconi_A_N"/>
</dbReference>
<evidence type="ECO:0000259" key="1">
    <source>
        <dbReference type="Pfam" id="PF15865"/>
    </source>
</evidence>
<comment type="caution">
    <text evidence="3">The sequence shown here is derived from an EMBL/GenBank/DDBJ whole genome shotgun (WGS) entry which is preliminary data.</text>
</comment>
<proteinExistence type="predicted"/>
<evidence type="ECO:0000313" key="4">
    <source>
        <dbReference type="Proteomes" id="UP001283361"/>
    </source>
</evidence>
<dbReference type="GO" id="GO:0036297">
    <property type="term" value="P:interstrand cross-link repair"/>
    <property type="evidence" value="ECO:0007669"/>
    <property type="project" value="InterPro"/>
</dbReference>
<dbReference type="PANTHER" id="PTHR12047">
    <property type="entry name" value="FANCONI ANEMIA GROUP A PROTEIN"/>
    <property type="match status" value="1"/>
</dbReference>
<evidence type="ECO:0000259" key="2">
    <source>
        <dbReference type="Pfam" id="PF24781"/>
    </source>
</evidence>
<sequence>MLSEEDRVGLIDAANQIIDSTLDSKALFNEACSLSKKLRVANQNIDEQSIATETNGSQVIEKFLRATCPSCIALDGKEVNLLLKTPNLVRQILEISQENSSCQESLLSDSLRERLEVCMKMVKFSLETSCLNQEMFISMLRKHALQLEVIWNLHKAAAVDLGSFLTSKLNGEEAYQIQLSKALVDLCMGPLDTQQLRQKILSDIILYLLNQTFSDKKTSTGQLERQVLNAVLQDVLELQIPIGEEESVALPSNFLATTTIADAKVVHKYAIHSLSLILSHGANNSVEDCMKSETDWMSYQTSGCLQSMIKEFFLALNYSEVSGVLKRALEHQSVNSRHIYAYLSCLYTCFAEASTSLKDYLLTLISSAFDKSSCVDLYVPFFLARLSTAIGSHCFPSYSDWFQTTFCNPSSLMMSRASYNLLIKFLTSLVPWESPERLKAYIFHKPNLPVKCKNQYQDFVDLAKTQLMDLGVPLNEKVTCMYGNNSDGSNNSNEEDQMNKARAVDSTEQDVQKAVAAFAESRKIPAVLMQASIFQKPYFMGKFLPALMKPRVLPDHPDERMLLIAELNKSGKIQTSAYDQYLQACEREKQALLEGVFDVDDDEEMEELTLPVMQQLQIRLDKFTHEVLTGSYLAQSGCLSTVIEKVSAIVAESSLSSPNQESKISNRSIVINLCDLHSLQTDSMSKISKLIVDQLSGMVVQWREQSRKEHQSGVLPANLATHVVQLIQALLQQFPALRTHLYSTVFAVLNQKEEEGVGKSIHGLPIMCLCVAVLPYNITITKENGKICEVKSFIKALLVCLDIANASEDILRFCVDYVQMACDWLTFLEQQLAQQDVVELGSTCVSEEDLLPPALVKNINFACWRRGLIDSDGSNSLLLKPNVLIGPASTLYGIERWQQLHKKHHLLLVDWMETEWSVNSLVDYLSSTERFSYLLKTSSVFLHHTHDQLSFCKTVILTLARLCGCQSGSSCDSRGKGIKSADFLQLLRKLLVNICPLEGKQSSWLLEILQCADDVNQIIKYALELPAHLLFCNSLQEDFERRNVVSALEIIGYFSGSSQNKGAYLSLEATIYIFQGMESLFTANRSIPASALDPVGMHPLIFLSFLVHKSVLVKLTALEVYNTVSSTWQDRVKATEEWLLSWTESNLSSSLNQKIYLSSVEDWQKAAALFSMILLKKFSFDLSKLKLQENVQFYLLKMMAANLTLRGALEEIETLPDHSLSNFFIEILCHSPAVLRLLLSSESKLQNQLGIQTDSELSYLHDYIILRLAKNIPPDVIMQTQVHNVIARVVSAYWRIQTHAQDGETYTLDSVQLPVDLSRWIKSLVDLASPAHLSSIPDFSCSLRHSDLLLFKYIQEMRRQRK</sequence>
<dbReference type="Pfam" id="PF15865">
    <property type="entry name" value="Fanconi_A_N"/>
    <property type="match status" value="1"/>
</dbReference>
<feature type="domain" description="Fanconi anaemia group A protein helical" evidence="2">
    <location>
        <begin position="507"/>
        <end position="585"/>
    </location>
</feature>
<gene>
    <name evidence="3" type="ORF">RRG08_024518</name>
</gene>
<dbReference type="EMBL" id="JAWDGP010006768">
    <property type="protein sequence ID" value="KAK3735722.1"/>
    <property type="molecule type" value="Genomic_DNA"/>
</dbReference>
<dbReference type="InterPro" id="IPR055386">
    <property type="entry name" value="FANCA_helical"/>
</dbReference>
<feature type="domain" description="Fanconi anaemia group A protein N-terminal" evidence="1">
    <location>
        <begin position="139"/>
        <end position="471"/>
    </location>
</feature>
<dbReference type="GO" id="GO:0043240">
    <property type="term" value="C:Fanconi anaemia nuclear complex"/>
    <property type="evidence" value="ECO:0007669"/>
    <property type="project" value="InterPro"/>
</dbReference>
<protein>
    <recommendedName>
        <fullName evidence="5">Fanconi anemia group A protein</fullName>
    </recommendedName>
</protein>
<dbReference type="InterPro" id="IPR003516">
    <property type="entry name" value="FANCA"/>
</dbReference>